<dbReference type="EC" id="3.1.3.16" evidence="1"/>
<dbReference type="PROSITE" id="PS51746">
    <property type="entry name" value="PPM_2"/>
    <property type="match status" value="1"/>
</dbReference>
<protein>
    <recommendedName>
        <fullName evidence="1">Protein phosphatase</fullName>
        <ecNumber evidence="1">3.1.3.16</ecNumber>
    </recommendedName>
</protein>
<keyword evidence="1" id="KW-0464">Manganese</keyword>
<dbReference type="GO" id="GO:0004722">
    <property type="term" value="F:protein serine/threonine phosphatase activity"/>
    <property type="evidence" value="ECO:0007669"/>
    <property type="project" value="UniProtKB-EC"/>
</dbReference>
<dbReference type="STRING" id="50990.A0A4Y7QIL3"/>
<reference evidence="3 4" key="1">
    <citation type="submission" date="2018-06" db="EMBL/GenBank/DDBJ databases">
        <title>A transcriptomic atlas of mushroom development highlights an independent origin of complex multicellularity.</title>
        <authorList>
            <consortium name="DOE Joint Genome Institute"/>
            <person name="Krizsan K."/>
            <person name="Almasi E."/>
            <person name="Merenyi Z."/>
            <person name="Sahu N."/>
            <person name="Viragh M."/>
            <person name="Koszo T."/>
            <person name="Mondo S."/>
            <person name="Kiss B."/>
            <person name="Balint B."/>
            <person name="Kues U."/>
            <person name="Barry K."/>
            <person name="Hegedus J.C."/>
            <person name="Henrissat B."/>
            <person name="Johnson J."/>
            <person name="Lipzen A."/>
            <person name="Ohm R."/>
            <person name="Nagy I."/>
            <person name="Pangilinan J."/>
            <person name="Yan J."/>
            <person name="Xiong Y."/>
            <person name="Grigoriev I.V."/>
            <person name="Hibbett D.S."/>
            <person name="Nagy L.G."/>
        </authorList>
    </citation>
    <scope>NUCLEOTIDE SEQUENCE [LARGE SCALE GENOMIC DNA]</scope>
    <source>
        <strain evidence="3 4">SZMC22713</strain>
    </source>
</reference>
<dbReference type="SMART" id="SM00332">
    <property type="entry name" value="PP2Cc"/>
    <property type="match status" value="1"/>
</dbReference>
<comment type="catalytic activity">
    <reaction evidence="1">
        <text>O-phospho-L-seryl-[protein] + H2O = L-seryl-[protein] + phosphate</text>
        <dbReference type="Rhea" id="RHEA:20629"/>
        <dbReference type="Rhea" id="RHEA-COMP:9863"/>
        <dbReference type="Rhea" id="RHEA-COMP:11604"/>
        <dbReference type="ChEBI" id="CHEBI:15377"/>
        <dbReference type="ChEBI" id="CHEBI:29999"/>
        <dbReference type="ChEBI" id="CHEBI:43474"/>
        <dbReference type="ChEBI" id="CHEBI:83421"/>
        <dbReference type="EC" id="3.1.3.16"/>
    </reaction>
</comment>
<accession>A0A4Y7QIL3</accession>
<dbReference type="SMART" id="SM00331">
    <property type="entry name" value="PP2C_SIG"/>
    <property type="match status" value="1"/>
</dbReference>
<evidence type="ECO:0000259" key="2">
    <source>
        <dbReference type="PROSITE" id="PS51746"/>
    </source>
</evidence>
<dbReference type="SUPFAM" id="SSF81606">
    <property type="entry name" value="PP2C-like"/>
    <property type="match status" value="1"/>
</dbReference>
<gene>
    <name evidence="3" type="ORF">BD410DRAFT_762441</name>
</gene>
<comment type="similarity">
    <text evidence="1">Belongs to the PP2C family.</text>
</comment>
<comment type="cofactor">
    <cofactor evidence="1">
        <name>Mg(2+)</name>
        <dbReference type="ChEBI" id="CHEBI:18420"/>
    </cofactor>
</comment>
<keyword evidence="1" id="KW-0378">Hydrolase</keyword>
<evidence type="ECO:0000313" key="3">
    <source>
        <dbReference type="EMBL" id="TDL27463.1"/>
    </source>
</evidence>
<dbReference type="Proteomes" id="UP000294933">
    <property type="component" value="Unassembled WGS sequence"/>
</dbReference>
<dbReference type="InterPro" id="IPR039123">
    <property type="entry name" value="PPTC7"/>
</dbReference>
<sequence length="364" mass="40473">MHLITHRHPRFCSYNLNLNSTRIPVFHQRIPPFRLQSTISHPYKFHIGASWAGKPPDRLRPKVQAPDFASTSDIAKWRAHVLSNYKNINSQHIGEDFFFVQEMRSQSGVALGVADGVGGWVDVGVDPSLFSQALMYHAHRYAKQGWAGEPEIDPTQEYEEREEIEGWEMSPRECLELAHDAVIREKAVNAGSSTACVINLNASSGHLRSANLGDSGFCIIRSSSAIYTQPPQTHFFNCPKQLTKLPSTARRYRGACVDSASQADNFETNLLHGDIVIAFTDGLSDNVFLSEMVNICSLVGRTGGPEINQVQGIADRLVHWATLCMSNRKRVSPFEKAAAREGMYFRGGKIDDVTVVVAMVQETV</sequence>
<comment type="catalytic activity">
    <reaction evidence="1">
        <text>O-phospho-L-threonyl-[protein] + H2O = L-threonyl-[protein] + phosphate</text>
        <dbReference type="Rhea" id="RHEA:47004"/>
        <dbReference type="Rhea" id="RHEA-COMP:11060"/>
        <dbReference type="Rhea" id="RHEA-COMP:11605"/>
        <dbReference type="ChEBI" id="CHEBI:15377"/>
        <dbReference type="ChEBI" id="CHEBI:30013"/>
        <dbReference type="ChEBI" id="CHEBI:43474"/>
        <dbReference type="ChEBI" id="CHEBI:61977"/>
        <dbReference type="EC" id="3.1.3.16"/>
    </reaction>
</comment>
<feature type="domain" description="PPM-type phosphatase" evidence="2">
    <location>
        <begin position="78"/>
        <end position="360"/>
    </location>
</feature>
<keyword evidence="1" id="KW-0460">Magnesium</keyword>
<dbReference type="GO" id="GO:0046872">
    <property type="term" value="F:metal ion binding"/>
    <property type="evidence" value="ECO:0007669"/>
    <property type="project" value="UniProtKB-UniRule"/>
</dbReference>
<keyword evidence="1" id="KW-0904">Protein phosphatase</keyword>
<dbReference type="EMBL" id="ML170159">
    <property type="protein sequence ID" value="TDL27463.1"/>
    <property type="molecule type" value="Genomic_DNA"/>
</dbReference>
<keyword evidence="1" id="KW-0479">Metal-binding</keyword>
<dbReference type="PANTHER" id="PTHR12320:SF1">
    <property type="entry name" value="PROTEIN PHOSPHATASE PTC7 HOMOLOG"/>
    <property type="match status" value="1"/>
</dbReference>
<name>A0A4Y7QIL3_9AGAM</name>
<dbReference type="PANTHER" id="PTHR12320">
    <property type="entry name" value="PROTEIN PHOSPHATASE 2C"/>
    <property type="match status" value="1"/>
</dbReference>
<dbReference type="VEuPathDB" id="FungiDB:BD410DRAFT_762441"/>
<dbReference type="AlphaFoldDB" id="A0A4Y7QIL3"/>
<dbReference type="InterPro" id="IPR036457">
    <property type="entry name" value="PPM-type-like_dom_sf"/>
</dbReference>
<evidence type="ECO:0000313" key="4">
    <source>
        <dbReference type="Proteomes" id="UP000294933"/>
    </source>
</evidence>
<comment type="cofactor">
    <cofactor evidence="1">
        <name>Mn(2+)</name>
        <dbReference type="ChEBI" id="CHEBI:29035"/>
    </cofactor>
</comment>
<evidence type="ECO:0000256" key="1">
    <source>
        <dbReference type="RuleBase" id="RU366020"/>
    </source>
</evidence>
<organism evidence="3 4">
    <name type="scientific">Rickenella mellea</name>
    <dbReference type="NCBI Taxonomy" id="50990"/>
    <lineage>
        <taxon>Eukaryota</taxon>
        <taxon>Fungi</taxon>
        <taxon>Dikarya</taxon>
        <taxon>Basidiomycota</taxon>
        <taxon>Agaricomycotina</taxon>
        <taxon>Agaricomycetes</taxon>
        <taxon>Hymenochaetales</taxon>
        <taxon>Rickenellaceae</taxon>
        <taxon>Rickenella</taxon>
    </lineage>
</organism>
<dbReference type="Gene3D" id="3.60.40.10">
    <property type="entry name" value="PPM-type phosphatase domain"/>
    <property type="match status" value="1"/>
</dbReference>
<dbReference type="InterPro" id="IPR001932">
    <property type="entry name" value="PPM-type_phosphatase-like_dom"/>
</dbReference>
<keyword evidence="4" id="KW-1185">Reference proteome</keyword>
<dbReference type="OrthoDB" id="60843at2759"/>
<proteinExistence type="inferred from homology"/>